<evidence type="ECO:0000313" key="1">
    <source>
        <dbReference type="EMBL" id="GAH34710.1"/>
    </source>
</evidence>
<comment type="caution">
    <text evidence="1">The sequence shown here is derived from an EMBL/GenBank/DDBJ whole genome shotgun (WGS) entry which is preliminary data.</text>
</comment>
<reference evidence="1" key="1">
    <citation type="journal article" date="2014" name="Front. Microbiol.">
        <title>High frequency of phylogenetically diverse reductive dehalogenase-homologous genes in deep subseafloor sedimentary metagenomes.</title>
        <authorList>
            <person name="Kawai M."/>
            <person name="Futagami T."/>
            <person name="Toyoda A."/>
            <person name="Takaki Y."/>
            <person name="Nishi S."/>
            <person name="Hori S."/>
            <person name="Arai W."/>
            <person name="Tsubouchi T."/>
            <person name="Morono Y."/>
            <person name="Uchiyama I."/>
            <person name="Ito T."/>
            <person name="Fujiyama A."/>
            <person name="Inagaki F."/>
            <person name="Takami H."/>
        </authorList>
    </citation>
    <scope>NUCLEOTIDE SEQUENCE</scope>
    <source>
        <strain evidence="1">Expedition CK06-06</strain>
    </source>
</reference>
<dbReference type="AlphaFoldDB" id="X1FQA3"/>
<sequence length="315" mass="34479">MEALGADAMMGSGPAEAIQNIRLSRHALSAENATLKTDLKTNAALLAHQTDLAREAEIGKVRAEAERDKEWVLALYEALPWHLPCAVADAERNPRAVATVLAGEILRQSELQPHVDKVKRLREAAWPVADQVAEVVVMGADGSRCRLVPVGLLLALREALAAKDVVGVKQPPAGEPTETLLARIDTLKAEVKELREILSAWVGRCAEEPLPRRRMTVTPEQGKNVRDLLERLAEVMDESADFYHGKPVSEFSDALRLLFKQMDDDKGLLLRALRHCDPNASVSFKEHESLLPALRARLGEVPAQGEEADDGEAKA</sequence>
<accession>X1FQA3</accession>
<gene>
    <name evidence="1" type="ORF">S03H2_10346</name>
</gene>
<dbReference type="EMBL" id="BARU01005325">
    <property type="protein sequence ID" value="GAH34710.1"/>
    <property type="molecule type" value="Genomic_DNA"/>
</dbReference>
<organism evidence="1">
    <name type="scientific">marine sediment metagenome</name>
    <dbReference type="NCBI Taxonomy" id="412755"/>
    <lineage>
        <taxon>unclassified sequences</taxon>
        <taxon>metagenomes</taxon>
        <taxon>ecological metagenomes</taxon>
    </lineage>
</organism>
<name>X1FQA3_9ZZZZ</name>
<protein>
    <submittedName>
        <fullName evidence="1">Uncharacterized protein</fullName>
    </submittedName>
</protein>
<proteinExistence type="predicted"/>